<organism evidence="2 3">
    <name type="scientific">Cuniculiplasma divulgatum</name>
    <dbReference type="NCBI Taxonomy" id="1673428"/>
    <lineage>
        <taxon>Archaea</taxon>
        <taxon>Methanobacteriati</taxon>
        <taxon>Thermoplasmatota</taxon>
        <taxon>Thermoplasmata</taxon>
        <taxon>Thermoplasmatales</taxon>
        <taxon>Cuniculiplasmataceae</taxon>
        <taxon>Cuniculiplasma</taxon>
    </lineage>
</organism>
<dbReference type="AlphaFoldDB" id="A0A1N5W4L5"/>
<dbReference type="RefSeq" id="WP_148690077.1">
    <property type="nucleotide sequence ID" value="NZ_LT671858.1"/>
</dbReference>
<dbReference type="Pfam" id="PF09828">
    <property type="entry name" value="ChrB_C"/>
    <property type="match status" value="1"/>
</dbReference>
<evidence type="ECO:0000313" key="3">
    <source>
        <dbReference type="Proteomes" id="UP000195607"/>
    </source>
</evidence>
<protein>
    <submittedName>
        <fullName evidence="2">Chromate resistance protein</fullName>
    </submittedName>
</protein>
<gene>
    <name evidence="2" type="ORF">CSP5_1661</name>
</gene>
<evidence type="ECO:0000313" key="2">
    <source>
        <dbReference type="EMBL" id="SIM80201.1"/>
    </source>
</evidence>
<dbReference type="EMBL" id="LT671858">
    <property type="protein sequence ID" value="SIM80201.1"/>
    <property type="molecule type" value="Genomic_DNA"/>
</dbReference>
<feature type="domain" description="ChrB C-terminal" evidence="1">
    <location>
        <begin position="3"/>
        <end position="140"/>
    </location>
</feature>
<dbReference type="Proteomes" id="UP000195607">
    <property type="component" value="Chromosome I"/>
</dbReference>
<reference evidence="2 3" key="1">
    <citation type="submission" date="2016-04" db="EMBL/GenBank/DDBJ databases">
        <authorList>
            <person name="Evans L.H."/>
            <person name="Alamgir A."/>
            <person name="Owens N."/>
            <person name="Weber N.D."/>
            <person name="Virtaneva K."/>
            <person name="Barbian K."/>
            <person name="Babar A."/>
            <person name="Rosenke K."/>
        </authorList>
    </citation>
    <scope>NUCLEOTIDE SEQUENCE [LARGE SCALE GENOMIC DNA]</scope>
    <source>
        <strain evidence="3">S5(T) (JCM 30642 \VKM B-2941)</strain>
    </source>
</reference>
<proteinExistence type="predicted"/>
<sequence>MKWVTREKAKVDRIACPWLISRFVDKDAIFLFVPKDKVMETAKKENATPFDFPGVELMHFQENGKEYVSFDAIIKKYNIMDRALLDLAKIVRGADASIPDAPVESAGLEAAAMGFRIIAHNDMENMKLQFPMYDALYAYCKERVESGQKLEHSAKK</sequence>
<dbReference type="GeneID" id="41588903"/>
<evidence type="ECO:0000259" key="1">
    <source>
        <dbReference type="Pfam" id="PF09828"/>
    </source>
</evidence>
<name>A0A1N5W4L5_9ARCH</name>
<accession>A0A1N5W4L5</accession>
<dbReference type="InterPro" id="IPR018634">
    <property type="entry name" value="ChrB_C"/>
</dbReference>